<sequence length="444" mass="49343">MTHSPSAASTALIRKRSGTELMPAPPPVKKIKRPNKTLDEDSYTEALSKIISRDFFPGLLETQVQHEYLNALESKDAAWISSASRRLRHVMTPGRHARSASAKPLDDCGRTPTTFVGETPASAAPSTVSAQPRLDTNVSLSEFQEMYTSEDNESFYKLLDRQNQKRADKYAWLWAGNKLWSKMMIKQQQVCDKLAETRSLVDDGFKRDRLAIRDRDERPARPDAWNAAPKNALMFQPQGLDDGVVTMAQSAEDASRMAPKSVVYANTRRPQPHLPRKSPPRTMSAIRDAIAGKPRQSDLDSTAIGGDETPKVNGYTFVDDEDDEPEAKTPSTIINLGPGDTHNPFKVQEQRKRELLHERMVDRIAKSNKESARHGFTGKAPTAQVPKFSSSPRVSADLTPAAQRLWSQLATPKKKTTGSSFGQTTPMRPRGSLLKSVSRPGFKH</sequence>
<keyword evidence="3" id="KW-0539">Nucleus</keyword>
<feature type="compositionally biased region" description="Polar residues" evidence="4">
    <location>
        <begin position="417"/>
        <end position="426"/>
    </location>
</feature>
<evidence type="ECO:0000256" key="3">
    <source>
        <dbReference type="ARBA" id="ARBA00023242"/>
    </source>
</evidence>
<keyword evidence="7" id="KW-1185">Reference proteome</keyword>
<dbReference type="AlphaFoldDB" id="A0A1B5L103"/>
<name>A0A1B5L103_USTVR</name>
<accession>A0A1B5L103</accession>
<dbReference type="PANTHER" id="PTHR12940">
    <property type="entry name" value="ES-2 PROTEIN - RELATED"/>
    <property type="match status" value="1"/>
</dbReference>
<dbReference type="RefSeq" id="XP_042996578.1">
    <property type="nucleotide sequence ID" value="XM_043140644.1"/>
</dbReference>
<comment type="similarity">
    <text evidence="2">Belongs to the ESS2 family.</text>
</comment>
<protein>
    <recommendedName>
        <fullName evidence="9">Nuclear protein Es2</fullName>
    </recommendedName>
</protein>
<feature type="region of interest" description="Disordered" evidence="4">
    <location>
        <begin position="293"/>
        <end position="344"/>
    </location>
</feature>
<evidence type="ECO:0000313" key="8">
    <source>
        <dbReference type="Proteomes" id="UP000054053"/>
    </source>
</evidence>
<dbReference type="GO" id="GO:0071013">
    <property type="term" value="C:catalytic step 2 spliceosome"/>
    <property type="evidence" value="ECO:0007669"/>
    <property type="project" value="TreeGrafter"/>
</dbReference>
<dbReference type="PANTHER" id="PTHR12940:SF0">
    <property type="entry name" value="SPLICING FACTOR ESS-2 HOMOLOG"/>
    <property type="match status" value="1"/>
</dbReference>
<gene>
    <name evidence="6" type="ORF">UV8b_03146</name>
    <name evidence="5" type="ORF">UVI_02021880</name>
</gene>
<feature type="region of interest" description="Disordered" evidence="4">
    <location>
        <begin position="369"/>
        <end position="394"/>
    </location>
</feature>
<dbReference type="InterPro" id="IPR019148">
    <property type="entry name" value="Nuclear_protein_DGCR14_ESS-2"/>
</dbReference>
<feature type="region of interest" description="Disordered" evidence="4">
    <location>
        <begin position="1"/>
        <end position="39"/>
    </location>
</feature>
<evidence type="ECO:0000313" key="5">
    <source>
        <dbReference type="EMBL" id="GAO17038.1"/>
    </source>
</evidence>
<dbReference type="EMBL" id="CP072754">
    <property type="protein sequence ID" value="QUC18905.1"/>
    <property type="molecule type" value="Genomic_DNA"/>
</dbReference>
<dbReference type="EMBL" id="BBTG02000008">
    <property type="protein sequence ID" value="GAO17038.1"/>
    <property type="molecule type" value="Genomic_DNA"/>
</dbReference>
<organism evidence="5 8">
    <name type="scientific">Ustilaginoidea virens</name>
    <name type="common">Rice false smut fungus</name>
    <name type="synonym">Villosiclava virens</name>
    <dbReference type="NCBI Taxonomy" id="1159556"/>
    <lineage>
        <taxon>Eukaryota</taxon>
        <taxon>Fungi</taxon>
        <taxon>Dikarya</taxon>
        <taxon>Ascomycota</taxon>
        <taxon>Pezizomycotina</taxon>
        <taxon>Sordariomycetes</taxon>
        <taxon>Hypocreomycetidae</taxon>
        <taxon>Hypocreales</taxon>
        <taxon>Clavicipitaceae</taxon>
        <taxon>Ustilaginoidea</taxon>
    </lineage>
</organism>
<dbReference type="OrthoDB" id="19679at2759"/>
<evidence type="ECO:0000313" key="6">
    <source>
        <dbReference type="EMBL" id="QUC18905.1"/>
    </source>
</evidence>
<evidence type="ECO:0008006" key="9">
    <source>
        <dbReference type="Google" id="ProtNLM"/>
    </source>
</evidence>
<reference evidence="6" key="3">
    <citation type="submission" date="2020-03" db="EMBL/GenBank/DDBJ databases">
        <title>A mixture of massive structural variations and highly conserved coding sequences in Ustilaginoidea virens genome.</title>
        <authorList>
            <person name="Zhang K."/>
            <person name="Zhao Z."/>
            <person name="Zhang Z."/>
            <person name="Li Y."/>
            <person name="Hsiang T."/>
            <person name="Sun W."/>
        </authorList>
    </citation>
    <scope>NUCLEOTIDE SEQUENCE</scope>
    <source>
        <strain evidence="6">UV-8b</strain>
    </source>
</reference>
<dbReference type="GeneID" id="66063924"/>
<dbReference type="Proteomes" id="UP000054053">
    <property type="component" value="Unassembled WGS sequence"/>
</dbReference>
<reference evidence="8" key="2">
    <citation type="journal article" date="2016" name="Genome Announc.">
        <title>Genome sequence of Ustilaginoidea virens IPU010, a rice pathogenic fungus causing false smut.</title>
        <authorList>
            <person name="Kumagai T."/>
            <person name="Ishii T."/>
            <person name="Terai G."/>
            <person name="Umemura M."/>
            <person name="Machida M."/>
            <person name="Asai K."/>
        </authorList>
    </citation>
    <scope>NUCLEOTIDE SEQUENCE [LARGE SCALE GENOMIC DNA]</scope>
    <source>
        <strain evidence="8">IPU010</strain>
    </source>
</reference>
<dbReference type="KEGG" id="uvi:66063924"/>
<dbReference type="Proteomes" id="UP000027002">
    <property type="component" value="Chromosome 2"/>
</dbReference>
<evidence type="ECO:0000256" key="4">
    <source>
        <dbReference type="SAM" id="MobiDB-lite"/>
    </source>
</evidence>
<dbReference type="Pfam" id="PF09751">
    <property type="entry name" value="Es2"/>
    <property type="match status" value="1"/>
</dbReference>
<evidence type="ECO:0000313" key="7">
    <source>
        <dbReference type="Proteomes" id="UP000027002"/>
    </source>
</evidence>
<proteinExistence type="inferred from homology"/>
<evidence type="ECO:0000256" key="1">
    <source>
        <dbReference type="ARBA" id="ARBA00004123"/>
    </source>
</evidence>
<feature type="region of interest" description="Disordered" evidence="4">
    <location>
        <begin position="407"/>
        <end position="444"/>
    </location>
</feature>
<reference evidence="5" key="1">
    <citation type="journal article" date="2016" name="Genome Announc.">
        <title>Genome Sequence of Ustilaginoidea virens IPU010, a Rice Pathogenic Fungus Causing False Smut.</title>
        <authorList>
            <person name="Kumagai T."/>
            <person name="Ishii T."/>
            <person name="Terai G."/>
            <person name="Umemura M."/>
            <person name="Machida M."/>
            <person name="Asai K."/>
        </authorList>
    </citation>
    <scope>NUCLEOTIDE SEQUENCE [LARGE SCALE GENOMIC DNA]</scope>
    <source>
        <strain evidence="5">IPU010</strain>
    </source>
</reference>
<evidence type="ECO:0000256" key="2">
    <source>
        <dbReference type="ARBA" id="ARBA00009072"/>
    </source>
</evidence>
<comment type="subcellular location">
    <subcellularLocation>
        <location evidence="1">Nucleus</location>
    </subcellularLocation>
</comment>